<feature type="chain" id="PRO_5043052099" evidence="1">
    <location>
        <begin position="23"/>
        <end position="89"/>
    </location>
</feature>
<sequence>MVMFVLVFVLAKSHRLEQKCAGQPNKWHASRRFGLRKDVQVKMKLGVMESAREPQLFVKLLLYNNTSYNKDRLNGFELKMKNDEKCGPT</sequence>
<proteinExistence type="predicted"/>
<dbReference type="AlphaFoldDB" id="A0AAP0E9S3"/>
<feature type="signal peptide" evidence="1">
    <location>
        <begin position="1"/>
        <end position="22"/>
    </location>
</feature>
<name>A0AAP0E9S3_9MAGN</name>
<comment type="caution">
    <text evidence="2">The sequence shown here is derived from an EMBL/GenBank/DDBJ whole genome shotgun (WGS) entry which is preliminary data.</text>
</comment>
<keyword evidence="3" id="KW-1185">Reference proteome</keyword>
<evidence type="ECO:0000313" key="2">
    <source>
        <dbReference type="EMBL" id="KAK9085149.1"/>
    </source>
</evidence>
<dbReference type="Proteomes" id="UP001417504">
    <property type="component" value="Unassembled WGS sequence"/>
</dbReference>
<evidence type="ECO:0000313" key="3">
    <source>
        <dbReference type="Proteomes" id="UP001417504"/>
    </source>
</evidence>
<dbReference type="EMBL" id="JBBNAE010000011">
    <property type="protein sequence ID" value="KAK9085149.1"/>
    <property type="molecule type" value="Genomic_DNA"/>
</dbReference>
<evidence type="ECO:0000256" key="1">
    <source>
        <dbReference type="SAM" id="SignalP"/>
    </source>
</evidence>
<organism evidence="2 3">
    <name type="scientific">Stephania japonica</name>
    <dbReference type="NCBI Taxonomy" id="461633"/>
    <lineage>
        <taxon>Eukaryota</taxon>
        <taxon>Viridiplantae</taxon>
        <taxon>Streptophyta</taxon>
        <taxon>Embryophyta</taxon>
        <taxon>Tracheophyta</taxon>
        <taxon>Spermatophyta</taxon>
        <taxon>Magnoliopsida</taxon>
        <taxon>Ranunculales</taxon>
        <taxon>Menispermaceae</taxon>
        <taxon>Menispermoideae</taxon>
        <taxon>Cissampelideae</taxon>
        <taxon>Stephania</taxon>
    </lineage>
</organism>
<protein>
    <submittedName>
        <fullName evidence="2">Uncharacterized protein</fullName>
    </submittedName>
</protein>
<keyword evidence="1" id="KW-0732">Signal</keyword>
<accession>A0AAP0E9S3</accession>
<gene>
    <name evidence="2" type="ORF">Sjap_025560</name>
</gene>
<reference evidence="2 3" key="1">
    <citation type="submission" date="2024-01" db="EMBL/GenBank/DDBJ databases">
        <title>Genome assemblies of Stephania.</title>
        <authorList>
            <person name="Yang L."/>
        </authorList>
    </citation>
    <scope>NUCLEOTIDE SEQUENCE [LARGE SCALE GENOMIC DNA]</scope>
    <source>
        <strain evidence="2">QJT</strain>
        <tissue evidence="2">Leaf</tissue>
    </source>
</reference>